<evidence type="ECO:0000313" key="3">
    <source>
        <dbReference type="RefSeq" id="XP_006823977.1"/>
    </source>
</evidence>
<sequence length="170" mass="18951">MQGRRGRRGPMGKPGAPGPLGPKGDKGEDGLRGEKGYPGNLDFVLLIMAGLRRDVLELQRAVFRDRVNDIPHLPEITNRKDRNEILGFHLGEEYVLEYPDIALDTFYDTMTFDSELGSGDQSAGSKSNLKSKEDDLNWMYSSKDPALEIEQPKPQLMPTTDTTKKSSLDI</sequence>
<gene>
    <name evidence="3" type="primary">LOC102803479</name>
</gene>
<dbReference type="Pfam" id="PF01391">
    <property type="entry name" value="Collagen"/>
    <property type="match status" value="1"/>
</dbReference>
<dbReference type="InterPro" id="IPR008160">
    <property type="entry name" value="Collagen"/>
</dbReference>
<organism evidence="2 3">
    <name type="scientific">Saccoglossus kowalevskii</name>
    <name type="common">Acorn worm</name>
    <dbReference type="NCBI Taxonomy" id="10224"/>
    <lineage>
        <taxon>Eukaryota</taxon>
        <taxon>Metazoa</taxon>
        <taxon>Hemichordata</taxon>
        <taxon>Enteropneusta</taxon>
        <taxon>Harrimaniidae</taxon>
        <taxon>Saccoglossus</taxon>
    </lineage>
</organism>
<evidence type="ECO:0000313" key="2">
    <source>
        <dbReference type="Proteomes" id="UP000694865"/>
    </source>
</evidence>
<dbReference type="RefSeq" id="XP_006823977.1">
    <property type="nucleotide sequence ID" value="XM_006823914.1"/>
</dbReference>
<reference evidence="3" key="1">
    <citation type="submission" date="2025-08" db="UniProtKB">
        <authorList>
            <consortium name="RefSeq"/>
        </authorList>
    </citation>
    <scope>IDENTIFICATION</scope>
    <source>
        <tissue evidence="3">Testes</tissue>
    </source>
</reference>
<evidence type="ECO:0000256" key="1">
    <source>
        <dbReference type="SAM" id="MobiDB-lite"/>
    </source>
</evidence>
<proteinExistence type="predicted"/>
<accession>A0ABM0MVD6</accession>
<feature type="region of interest" description="Disordered" evidence="1">
    <location>
        <begin position="141"/>
        <end position="170"/>
    </location>
</feature>
<protein>
    <submittedName>
        <fullName evidence="3">Collagen and calcium-binding EGF domain-containing protein 1-like</fullName>
    </submittedName>
</protein>
<feature type="compositionally biased region" description="Polar residues" evidence="1">
    <location>
        <begin position="119"/>
        <end position="128"/>
    </location>
</feature>
<dbReference type="Proteomes" id="UP000694865">
    <property type="component" value="Unplaced"/>
</dbReference>
<feature type="region of interest" description="Disordered" evidence="1">
    <location>
        <begin position="117"/>
        <end position="136"/>
    </location>
</feature>
<keyword evidence="2" id="KW-1185">Reference proteome</keyword>
<feature type="region of interest" description="Disordered" evidence="1">
    <location>
        <begin position="1"/>
        <end position="33"/>
    </location>
</feature>
<dbReference type="GeneID" id="102803479"/>
<feature type="compositionally biased region" description="Basic and acidic residues" evidence="1">
    <location>
        <begin position="23"/>
        <end position="33"/>
    </location>
</feature>
<name>A0ABM0MVD6_SACKO</name>
<feature type="compositionally biased region" description="Basic residues" evidence="1">
    <location>
        <begin position="1"/>
        <end position="10"/>
    </location>
</feature>